<dbReference type="AlphaFoldDB" id="A0A183HPH5"/>
<dbReference type="Proteomes" id="UP000267606">
    <property type="component" value="Unassembled WGS sequence"/>
</dbReference>
<evidence type="ECO:0000313" key="1">
    <source>
        <dbReference type="EMBL" id="VDO60177.1"/>
    </source>
</evidence>
<reference evidence="3" key="1">
    <citation type="submission" date="2016-06" db="UniProtKB">
        <authorList>
            <consortium name="WormBaseParasite"/>
        </authorList>
    </citation>
    <scope>IDENTIFICATION</scope>
</reference>
<dbReference type="Pfam" id="PF09735">
    <property type="entry name" value="Nckap1"/>
    <property type="match status" value="1"/>
</dbReference>
<dbReference type="STRING" id="387005.A0A183HPH5"/>
<accession>A0A183HPH5</accession>
<name>A0A183HPH5_9BILA</name>
<dbReference type="InterPro" id="IPR019137">
    <property type="entry name" value="Nck-associated_protein-1"/>
</dbReference>
<dbReference type="EMBL" id="UZAJ01011445">
    <property type="protein sequence ID" value="VDO60177.1"/>
    <property type="molecule type" value="Genomic_DNA"/>
</dbReference>
<sequence length="37" mass="4310">MALSFSRDEVTWLLRHVDIWPVSSSKKTKYADEVADK</sequence>
<organism evidence="3">
    <name type="scientific">Onchocerca flexuosa</name>
    <dbReference type="NCBI Taxonomy" id="387005"/>
    <lineage>
        <taxon>Eukaryota</taxon>
        <taxon>Metazoa</taxon>
        <taxon>Ecdysozoa</taxon>
        <taxon>Nematoda</taxon>
        <taxon>Chromadorea</taxon>
        <taxon>Rhabditida</taxon>
        <taxon>Spirurina</taxon>
        <taxon>Spiruromorpha</taxon>
        <taxon>Filarioidea</taxon>
        <taxon>Onchocercidae</taxon>
        <taxon>Onchocerca</taxon>
    </lineage>
</organism>
<protein>
    <submittedName>
        <fullName evidence="3">Nef protein</fullName>
    </submittedName>
</protein>
<proteinExistence type="predicted"/>
<dbReference type="WBParaSite" id="OFLC_0000938601-mRNA-1">
    <property type="protein sequence ID" value="OFLC_0000938601-mRNA-1"/>
    <property type="gene ID" value="OFLC_0000938601"/>
</dbReference>
<evidence type="ECO:0000313" key="2">
    <source>
        <dbReference type="Proteomes" id="UP000267606"/>
    </source>
</evidence>
<evidence type="ECO:0000313" key="3">
    <source>
        <dbReference type="WBParaSite" id="OFLC_0000938601-mRNA-1"/>
    </source>
</evidence>
<keyword evidence="2" id="KW-1185">Reference proteome</keyword>
<reference evidence="1 2" key="2">
    <citation type="submission" date="2018-11" db="EMBL/GenBank/DDBJ databases">
        <authorList>
            <consortium name="Pathogen Informatics"/>
        </authorList>
    </citation>
    <scope>NUCLEOTIDE SEQUENCE [LARGE SCALE GENOMIC DNA]</scope>
</reference>
<gene>
    <name evidence="1" type="ORF">OFLC_LOCUS9385</name>
</gene>